<dbReference type="CDD" id="cd18722">
    <property type="entry name" value="PIN_NicB-like"/>
    <property type="match status" value="1"/>
</dbReference>
<accession>A0A7S1BHS6</accession>
<sequence length="948" mass="106975">MMEHLLDASTSPPPSFPSLRQSRFRTECQRWDEVPRTATVARHFVRVCSAMMILQVFPVDASLYNQGPRAASWKFFPRHSCRRLSAVVPPPLHCSGNDHRVQPTRLFAFASSKNIGAGSTIISPWQRLSRSWLLLTPFSDGDSADELMNQQRLQIESLKGMLSDLQNNLLSMSKERMDSSSSELKLATTPLKAMLFIDGTWLYYSLYRREPDRCPIIQAYGLGWKHTHNFDWAALPRVIAQELERQMRELNWSTARPIEMVRAVVFTSYKATTDRLSRRITMFQEMAEANYEVHIMETTGTHEKCIDIQLAVEMVHFAGTDAYDVGILLSGDKDFMPALVRTRQKGKRVGIVSMRRGCNSALRDPNMHVKDFEIVWIDDQLDELLVPIEISKTDTNSSAKVAAATMMKVMYDFIISSPGGRVSSRDIGRYLKGVEISGTNMLEQLKLGHGGLRSFLLRHQGIFSMVEFNHKTSDPKDAGVFWVTTTDETDDILGEVAKSTIFSEVDEELLNTHNQNNINKERAYSNSLRIHREQTGLPPSSFDNIGGKDEQNDGDNYEIENADFFQYTVVQLKQMLRERYLSISGNKPDLVKRIEEDDKKRREAGRKQSRMRMLTNSFTLQKDLSNVGNIPLMRIVFDFIKKSPRGRVSSRDVGRYLKTITLPEGNTCLDQMKRVEGGLRNFLSRHQRLFNINLAQGKSSDPADSNNFWITTTDDAGDLLEAMSKTYPVGDKANKFLKEFELDKIDKAAFSNTITLQKKAKGGSHFPLQQQSYRTATVPVIDFSSYTVSMLKEYLSNSNLKTSGSKLELLERAKASAANSSINNGSATLNPCPSYVAEGVDPLISRHLIGLVSDYVQASGGEAGSRWLGRYLGAAQSLDGKVSASMQLKKNYGSLAGFLSKHRQIFERDTSPEDEEMGFYVRLRGQPSNRNSSIEPFVDKAVDQQNEN</sequence>
<dbReference type="Pfam" id="PF01936">
    <property type="entry name" value="NYN"/>
    <property type="match status" value="1"/>
</dbReference>
<reference evidence="4" key="1">
    <citation type="submission" date="2021-01" db="EMBL/GenBank/DDBJ databases">
        <authorList>
            <person name="Corre E."/>
            <person name="Pelletier E."/>
            <person name="Niang G."/>
            <person name="Scheremetjew M."/>
            <person name="Finn R."/>
            <person name="Kale V."/>
            <person name="Holt S."/>
            <person name="Cochrane G."/>
            <person name="Meng A."/>
            <person name="Brown T."/>
            <person name="Cohen L."/>
        </authorList>
    </citation>
    <scope>NUCLEOTIDE SEQUENCE</scope>
    <source>
        <strain evidence="4">308</strain>
    </source>
</reference>
<protein>
    <recommendedName>
        <fullName evidence="3">SAP domain-containing protein</fullName>
    </recommendedName>
</protein>
<dbReference type="Gene3D" id="1.10.720.30">
    <property type="entry name" value="SAP domain"/>
    <property type="match status" value="2"/>
</dbReference>
<dbReference type="InterPro" id="IPR021139">
    <property type="entry name" value="NYN"/>
</dbReference>
<evidence type="ECO:0000259" key="3">
    <source>
        <dbReference type="PROSITE" id="PS50800"/>
    </source>
</evidence>
<name>A0A7S1BHS6_9STRA</name>
<dbReference type="SMART" id="SM00513">
    <property type="entry name" value="SAP"/>
    <property type="match status" value="2"/>
</dbReference>
<feature type="domain" description="SAP" evidence="3">
    <location>
        <begin position="564"/>
        <end position="598"/>
    </location>
</feature>
<gene>
    <name evidence="4" type="ORF">CHYS00102_LOCUS15051</name>
</gene>
<evidence type="ECO:0000256" key="2">
    <source>
        <dbReference type="SAM" id="MobiDB-lite"/>
    </source>
</evidence>
<dbReference type="InterPro" id="IPR047140">
    <property type="entry name" value="LabA"/>
</dbReference>
<feature type="domain" description="SAP" evidence="3">
    <location>
        <begin position="783"/>
        <end position="817"/>
    </location>
</feature>
<dbReference type="InterPro" id="IPR036361">
    <property type="entry name" value="SAP_dom_sf"/>
</dbReference>
<dbReference type="PANTHER" id="PTHR35458">
    <property type="entry name" value="SLR0755 PROTEIN"/>
    <property type="match status" value="1"/>
</dbReference>
<dbReference type="PROSITE" id="PS50800">
    <property type="entry name" value="SAP"/>
    <property type="match status" value="2"/>
</dbReference>
<proteinExistence type="predicted"/>
<dbReference type="PANTHER" id="PTHR35458:SF8">
    <property type="entry name" value="SLR0650 PROTEIN"/>
    <property type="match status" value="1"/>
</dbReference>
<dbReference type="SUPFAM" id="SSF68906">
    <property type="entry name" value="SAP domain"/>
    <property type="match status" value="1"/>
</dbReference>
<feature type="region of interest" description="Disordered" evidence="2">
    <location>
        <begin position="1"/>
        <end position="21"/>
    </location>
</feature>
<dbReference type="EMBL" id="HBFR01020906">
    <property type="protein sequence ID" value="CAD8887853.1"/>
    <property type="molecule type" value="Transcribed_RNA"/>
</dbReference>
<dbReference type="Pfam" id="PF02037">
    <property type="entry name" value="SAP"/>
    <property type="match status" value="1"/>
</dbReference>
<dbReference type="GO" id="GO:0004540">
    <property type="term" value="F:RNA nuclease activity"/>
    <property type="evidence" value="ECO:0007669"/>
    <property type="project" value="InterPro"/>
</dbReference>
<dbReference type="AlphaFoldDB" id="A0A7S1BHS6"/>
<keyword evidence="1" id="KW-0175">Coiled coil</keyword>
<feature type="region of interest" description="Disordered" evidence="2">
    <location>
        <begin position="923"/>
        <end position="948"/>
    </location>
</feature>
<evidence type="ECO:0000313" key="4">
    <source>
        <dbReference type="EMBL" id="CAD8887853.1"/>
    </source>
</evidence>
<feature type="coiled-coil region" evidence="1">
    <location>
        <begin position="148"/>
        <end position="175"/>
    </location>
</feature>
<dbReference type="Gene3D" id="3.40.50.1010">
    <property type="entry name" value="5'-nuclease"/>
    <property type="match status" value="1"/>
</dbReference>
<evidence type="ECO:0000256" key="1">
    <source>
        <dbReference type="SAM" id="Coils"/>
    </source>
</evidence>
<organism evidence="4">
    <name type="scientific">Corethron hystrix</name>
    <dbReference type="NCBI Taxonomy" id="216773"/>
    <lineage>
        <taxon>Eukaryota</taxon>
        <taxon>Sar</taxon>
        <taxon>Stramenopiles</taxon>
        <taxon>Ochrophyta</taxon>
        <taxon>Bacillariophyta</taxon>
        <taxon>Coscinodiscophyceae</taxon>
        <taxon>Corethrophycidae</taxon>
        <taxon>Corethrales</taxon>
        <taxon>Corethraceae</taxon>
        <taxon>Corethron</taxon>
    </lineage>
</organism>
<dbReference type="InterPro" id="IPR003034">
    <property type="entry name" value="SAP_dom"/>
</dbReference>